<dbReference type="GO" id="GO:0003676">
    <property type="term" value="F:nucleic acid binding"/>
    <property type="evidence" value="ECO:0007669"/>
    <property type="project" value="InterPro"/>
</dbReference>
<accession>A0A660SHW5</accession>
<dbReference type="EMBL" id="QNBE01000075">
    <property type="protein sequence ID" value="RKX69611.1"/>
    <property type="molecule type" value="Genomic_DNA"/>
</dbReference>
<dbReference type="InterPro" id="IPR003509">
    <property type="entry name" value="UPF0102_YraN-like"/>
</dbReference>
<evidence type="ECO:0000256" key="2">
    <source>
        <dbReference type="HAMAP-Rule" id="MF_00048"/>
    </source>
</evidence>
<gene>
    <name evidence="3" type="ORF">DRP53_07680</name>
</gene>
<sequence>MSGRDKGIAGEEIAVEYLKRAGFEIVDRNYRTRRGEIDIIARNREGLRFVEVKMRRRGTMVPPQEAIDLRKMRRIIAAAREYLARNHLVGKEFCHFDVIAIDDQDEIEYIPDAFSANI</sequence>
<comment type="similarity">
    <text evidence="1 2">Belongs to the UPF0102 family.</text>
</comment>
<dbReference type="NCBIfam" id="NF009150">
    <property type="entry name" value="PRK12497.1-3"/>
    <property type="match status" value="1"/>
</dbReference>
<evidence type="ECO:0000313" key="4">
    <source>
        <dbReference type="Proteomes" id="UP000268469"/>
    </source>
</evidence>
<dbReference type="Pfam" id="PF02021">
    <property type="entry name" value="UPF0102"/>
    <property type="match status" value="1"/>
</dbReference>
<dbReference type="Gene3D" id="3.40.1350.10">
    <property type="match status" value="1"/>
</dbReference>
<dbReference type="Proteomes" id="UP000268469">
    <property type="component" value="Unassembled WGS sequence"/>
</dbReference>
<dbReference type="AlphaFoldDB" id="A0A660SHW5"/>
<proteinExistence type="inferred from homology"/>
<protein>
    <recommendedName>
        <fullName evidence="2">UPF0102 protein DRP53_07680</fullName>
    </recommendedName>
</protein>
<organism evidence="3 4">
    <name type="scientific">candidate division WOR-3 bacterium</name>
    <dbReference type="NCBI Taxonomy" id="2052148"/>
    <lineage>
        <taxon>Bacteria</taxon>
        <taxon>Bacteria division WOR-3</taxon>
    </lineage>
</organism>
<dbReference type="NCBIfam" id="TIGR00252">
    <property type="entry name" value="YraN family protein"/>
    <property type="match status" value="1"/>
</dbReference>
<dbReference type="HAMAP" id="MF_00048">
    <property type="entry name" value="UPF0102"/>
    <property type="match status" value="1"/>
</dbReference>
<evidence type="ECO:0000256" key="1">
    <source>
        <dbReference type="ARBA" id="ARBA00006738"/>
    </source>
</evidence>
<dbReference type="CDD" id="cd20736">
    <property type="entry name" value="PoNe_Nuclease"/>
    <property type="match status" value="1"/>
</dbReference>
<comment type="caution">
    <text evidence="3">The sequence shown here is derived from an EMBL/GenBank/DDBJ whole genome shotgun (WGS) entry which is preliminary data.</text>
</comment>
<dbReference type="InterPro" id="IPR011856">
    <property type="entry name" value="tRNA_endonuc-like_dom_sf"/>
</dbReference>
<dbReference type="SUPFAM" id="SSF52980">
    <property type="entry name" value="Restriction endonuclease-like"/>
    <property type="match status" value="1"/>
</dbReference>
<reference evidence="3 4" key="1">
    <citation type="submission" date="2018-06" db="EMBL/GenBank/DDBJ databases">
        <title>Extensive metabolic versatility and redundancy in microbially diverse, dynamic hydrothermal sediments.</title>
        <authorList>
            <person name="Dombrowski N."/>
            <person name="Teske A."/>
            <person name="Baker B.J."/>
        </authorList>
    </citation>
    <scope>NUCLEOTIDE SEQUENCE [LARGE SCALE GENOMIC DNA]</scope>
    <source>
        <strain evidence="3">B36_G15</strain>
    </source>
</reference>
<dbReference type="PANTHER" id="PTHR34039">
    <property type="entry name" value="UPF0102 PROTEIN YRAN"/>
    <property type="match status" value="1"/>
</dbReference>
<dbReference type="PANTHER" id="PTHR34039:SF1">
    <property type="entry name" value="UPF0102 PROTEIN YRAN"/>
    <property type="match status" value="1"/>
</dbReference>
<evidence type="ECO:0000313" key="3">
    <source>
        <dbReference type="EMBL" id="RKX69611.1"/>
    </source>
</evidence>
<name>A0A660SHW5_UNCW3</name>
<dbReference type="InterPro" id="IPR011335">
    <property type="entry name" value="Restrct_endonuc-II-like"/>
</dbReference>